<dbReference type="Pfam" id="PF02926">
    <property type="entry name" value="THUMP"/>
    <property type="match status" value="1"/>
</dbReference>
<feature type="domain" description="THUMP" evidence="10">
    <location>
        <begin position="64"/>
        <end position="171"/>
    </location>
</feature>
<dbReference type="EC" id="2.8.1.4" evidence="9"/>
<evidence type="ECO:0000256" key="6">
    <source>
        <dbReference type="ARBA" id="ARBA00022840"/>
    </source>
</evidence>
<dbReference type="Pfam" id="PF02568">
    <property type="entry name" value="ThiI"/>
    <property type="match status" value="1"/>
</dbReference>
<dbReference type="InterPro" id="IPR050102">
    <property type="entry name" value="tRNA_sulfurtransferase_ThiI"/>
</dbReference>
<dbReference type="CDD" id="cd11716">
    <property type="entry name" value="THUMP_ThiI"/>
    <property type="match status" value="1"/>
</dbReference>
<keyword evidence="4 9" id="KW-0808">Transferase</keyword>
<comment type="similarity">
    <text evidence="9">Belongs to the ThiI family.</text>
</comment>
<dbReference type="SUPFAM" id="SSF143437">
    <property type="entry name" value="THUMP domain-like"/>
    <property type="match status" value="1"/>
</dbReference>
<dbReference type="InterPro" id="IPR004114">
    <property type="entry name" value="THUMP_dom"/>
</dbReference>
<keyword evidence="3 9" id="KW-0820">tRNA-binding</keyword>
<dbReference type="InterPro" id="IPR003720">
    <property type="entry name" value="tRNA_STrfase"/>
</dbReference>
<reference evidence="11 12" key="1">
    <citation type="submission" date="2021-01" db="EMBL/GenBank/DDBJ databases">
        <title>Isolation and description of Catonella massiliensis sp. nov., a novel Catonella species, isolated from a stable periodontitis subject.</title>
        <authorList>
            <person name="Antezack A."/>
            <person name="Boxberger M."/>
            <person name="La Scola B."/>
            <person name="Monnet-Corti V."/>
        </authorList>
    </citation>
    <scope>NUCLEOTIDE SEQUENCE [LARGE SCALE GENOMIC DNA]</scope>
    <source>
        <strain evidence="11 12">Marseille-Q4567</strain>
    </source>
</reference>
<evidence type="ECO:0000313" key="11">
    <source>
        <dbReference type="EMBL" id="MBK5897387.1"/>
    </source>
</evidence>
<protein>
    <recommendedName>
        <fullName evidence="9">Probable tRNA sulfurtransferase</fullName>
        <ecNumber evidence="9">2.8.1.4</ecNumber>
    </recommendedName>
    <alternativeName>
        <fullName evidence="9">Sulfur carrier protein ThiS sulfurtransferase</fullName>
    </alternativeName>
    <alternativeName>
        <fullName evidence="9">Thiamine biosynthesis protein ThiI</fullName>
    </alternativeName>
    <alternativeName>
        <fullName evidence="9">tRNA 4-thiouridine synthase</fullName>
    </alternativeName>
</protein>
<feature type="binding site" evidence="9">
    <location>
        <position position="271"/>
    </location>
    <ligand>
        <name>ATP</name>
        <dbReference type="ChEBI" id="CHEBI:30616"/>
    </ligand>
</feature>
<keyword evidence="7 9" id="KW-0694">RNA-binding</keyword>
<comment type="pathway">
    <text evidence="9">Cofactor biosynthesis; thiamine diphosphate biosynthesis.</text>
</comment>
<dbReference type="Gene3D" id="3.30.2130.30">
    <property type="match status" value="1"/>
</dbReference>
<keyword evidence="6 9" id="KW-0067">ATP-binding</keyword>
<name>A0ABS1IZT5_9FIRM</name>
<dbReference type="PROSITE" id="PS51165">
    <property type="entry name" value="THUMP"/>
    <property type="match status" value="1"/>
</dbReference>
<dbReference type="SUPFAM" id="SSF52402">
    <property type="entry name" value="Adenine nucleotide alpha hydrolases-like"/>
    <property type="match status" value="1"/>
</dbReference>
<comment type="function">
    <text evidence="9">Catalyzes the ATP-dependent transfer of a sulfur to tRNA to produce 4-thiouridine in position 8 of tRNAs, which functions as a near-UV photosensor. Also catalyzes the transfer of sulfur to the sulfur carrier protein ThiS, forming ThiS-thiocarboxylate. This is a step in the synthesis of thiazole, in the thiamine biosynthesis pathway. The sulfur is donated as persulfide by IscS.</text>
</comment>
<evidence type="ECO:0000256" key="2">
    <source>
        <dbReference type="ARBA" id="ARBA00022490"/>
    </source>
</evidence>
<dbReference type="HAMAP" id="MF_00021">
    <property type="entry name" value="ThiI"/>
    <property type="match status" value="1"/>
</dbReference>
<feature type="binding site" evidence="9">
    <location>
        <begin position="189"/>
        <end position="190"/>
    </location>
    <ligand>
        <name>ATP</name>
        <dbReference type="ChEBI" id="CHEBI:30616"/>
    </ligand>
</feature>
<keyword evidence="12" id="KW-1185">Reference proteome</keyword>
<comment type="catalytic activity">
    <reaction evidence="9">
        <text>[ThiI sulfur-carrier protein]-S-sulfanyl-L-cysteine + a uridine in tRNA + 2 reduced [2Fe-2S]-[ferredoxin] + ATP + H(+) = [ThiI sulfur-carrier protein]-L-cysteine + a 4-thiouridine in tRNA + 2 oxidized [2Fe-2S]-[ferredoxin] + AMP + diphosphate</text>
        <dbReference type="Rhea" id="RHEA:24176"/>
        <dbReference type="Rhea" id="RHEA-COMP:10000"/>
        <dbReference type="Rhea" id="RHEA-COMP:10001"/>
        <dbReference type="Rhea" id="RHEA-COMP:13337"/>
        <dbReference type="Rhea" id="RHEA-COMP:13338"/>
        <dbReference type="Rhea" id="RHEA-COMP:13339"/>
        <dbReference type="Rhea" id="RHEA-COMP:13340"/>
        <dbReference type="ChEBI" id="CHEBI:15378"/>
        <dbReference type="ChEBI" id="CHEBI:29950"/>
        <dbReference type="ChEBI" id="CHEBI:30616"/>
        <dbReference type="ChEBI" id="CHEBI:33019"/>
        <dbReference type="ChEBI" id="CHEBI:33737"/>
        <dbReference type="ChEBI" id="CHEBI:33738"/>
        <dbReference type="ChEBI" id="CHEBI:61963"/>
        <dbReference type="ChEBI" id="CHEBI:65315"/>
        <dbReference type="ChEBI" id="CHEBI:136798"/>
        <dbReference type="ChEBI" id="CHEBI:456215"/>
        <dbReference type="EC" id="2.8.1.4"/>
    </reaction>
</comment>
<sequence>MFEYRAFLIKYAEIGVKGKNRYLFEDALVGQIANALKKIEGDYKVYKQPGRVFVEAGKGSIDYEGALDALKRVMGVLHICPIYIVDSTDLDKAYEEVVNYIGECYPTESFTFKVMAKRSNKKMPKTSPEISADIGGLILDKYGDRLTVDVKNPDKFITIELRDKAYIYSETIKGEGGLPIGTAGKAMCLLSGGIDSPVAAYMMARRGVKVEAVYFHAPPYTSERAKQKVVDLARLTARYAGSIKLYVVNFTDIQLAIYEKCPHDELTIIMRRYMMKIAEDLALKDECFGLVTGESIGQVASQTMQSLLSTNAVCSLPVYRPVICFDKQDIINISQRIGTFETSILPFEDCCTIFVAEHPVTKPLLSKIEKDEKKLDDVIEELYKKTMESIEVINCEPMEVE</sequence>
<feature type="binding site" evidence="9">
    <location>
        <position position="302"/>
    </location>
    <ligand>
        <name>ATP</name>
        <dbReference type="ChEBI" id="CHEBI:30616"/>
    </ligand>
</feature>
<dbReference type="InterPro" id="IPR020536">
    <property type="entry name" value="ThiI_AANH"/>
</dbReference>
<feature type="binding site" evidence="9">
    <location>
        <begin position="214"/>
        <end position="215"/>
    </location>
    <ligand>
        <name>ATP</name>
        <dbReference type="ChEBI" id="CHEBI:30616"/>
    </ligand>
</feature>
<keyword evidence="8 9" id="KW-0784">Thiamine biosynthesis</keyword>
<dbReference type="PANTHER" id="PTHR43209">
    <property type="entry name" value="TRNA SULFURTRANSFERASE"/>
    <property type="match status" value="1"/>
</dbReference>
<comment type="caution">
    <text evidence="11">The sequence shown here is derived from an EMBL/GenBank/DDBJ whole genome shotgun (WGS) entry which is preliminary data.</text>
</comment>
<keyword evidence="2 9" id="KW-0963">Cytoplasm</keyword>
<evidence type="ECO:0000256" key="5">
    <source>
        <dbReference type="ARBA" id="ARBA00022741"/>
    </source>
</evidence>
<dbReference type="NCBIfam" id="TIGR00342">
    <property type="entry name" value="tRNA uracil 4-sulfurtransferase ThiI"/>
    <property type="match status" value="1"/>
</dbReference>
<evidence type="ECO:0000313" key="12">
    <source>
        <dbReference type="Proteomes" id="UP000604730"/>
    </source>
</evidence>
<comment type="catalytic activity">
    <reaction evidence="9">
        <text>[ThiS sulfur-carrier protein]-C-terminal Gly-Gly-AMP + S-sulfanyl-L-cysteinyl-[cysteine desulfurase] + AH2 = [ThiS sulfur-carrier protein]-C-terminal-Gly-aminoethanethioate + L-cysteinyl-[cysteine desulfurase] + A + AMP + 2 H(+)</text>
        <dbReference type="Rhea" id="RHEA:43340"/>
        <dbReference type="Rhea" id="RHEA-COMP:12157"/>
        <dbReference type="Rhea" id="RHEA-COMP:12158"/>
        <dbReference type="Rhea" id="RHEA-COMP:12910"/>
        <dbReference type="Rhea" id="RHEA-COMP:19908"/>
        <dbReference type="ChEBI" id="CHEBI:13193"/>
        <dbReference type="ChEBI" id="CHEBI:15378"/>
        <dbReference type="ChEBI" id="CHEBI:17499"/>
        <dbReference type="ChEBI" id="CHEBI:29950"/>
        <dbReference type="ChEBI" id="CHEBI:61963"/>
        <dbReference type="ChEBI" id="CHEBI:90618"/>
        <dbReference type="ChEBI" id="CHEBI:232372"/>
        <dbReference type="ChEBI" id="CHEBI:456215"/>
    </reaction>
</comment>
<dbReference type="InterPro" id="IPR049961">
    <property type="entry name" value="ThiI_N"/>
</dbReference>
<gene>
    <name evidence="9 11" type="primary">thiI</name>
    <name evidence="11" type="ORF">JJN12_06220</name>
</gene>
<evidence type="ECO:0000256" key="9">
    <source>
        <dbReference type="HAMAP-Rule" id="MF_00021"/>
    </source>
</evidence>
<comment type="subcellular location">
    <subcellularLocation>
        <location evidence="1 9">Cytoplasm</location>
    </subcellularLocation>
</comment>
<feature type="binding site" evidence="9">
    <location>
        <position position="293"/>
    </location>
    <ligand>
        <name>ATP</name>
        <dbReference type="ChEBI" id="CHEBI:30616"/>
    </ligand>
</feature>
<evidence type="ECO:0000256" key="8">
    <source>
        <dbReference type="ARBA" id="ARBA00022977"/>
    </source>
</evidence>
<keyword evidence="5 9" id="KW-0547">Nucleotide-binding</keyword>
<dbReference type="CDD" id="cd01712">
    <property type="entry name" value="PPase_ThiI"/>
    <property type="match status" value="1"/>
</dbReference>
<dbReference type="InterPro" id="IPR014729">
    <property type="entry name" value="Rossmann-like_a/b/a_fold"/>
</dbReference>
<dbReference type="InterPro" id="IPR049962">
    <property type="entry name" value="THUMP_ThiI"/>
</dbReference>
<evidence type="ECO:0000259" key="10">
    <source>
        <dbReference type="PROSITE" id="PS51165"/>
    </source>
</evidence>
<evidence type="ECO:0000256" key="1">
    <source>
        <dbReference type="ARBA" id="ARBA00004496"/>
    </source>
</evidence>
<proteinExistence type="inferred from homology"/>
<dbReference type="Proteomes" id="UP000604730">
    <property type="component" value="Unassembled WGS sequence"/>
</dbReference>
<evidence type="ECO:0000256" key="7">
    <source>
        <dbReference type="ARBA" id="ARBA00022884"/>
    </source>
</evidence>
<dbReference type="PANTHER" id="PTHR43209:SF1">
    <property type="entry name" value="TRNA SULFURTRANSFERASE"/>
    <property type="match status" value="1"/>
</dbReference>
<evidence type="ECO:0000256" key="3">
    <source>
        <dbReference type="ARBA" id="ARBA00022555"/>
    </source>
</evidence>
<accession>A0ABS1IZT5</accession>
<dbReference type="InterPro" id="IPR054173">
    <property type="entry name" value="ThiI_fer"/>
</dbReference>
<dbReference type="SMART" id="SM00981">
    <property type="entry name" value="THUMP"/>
    <property type="match status" value="1"/>
</dbReference>
<dbReference type="RefSeq" id="WP_208428874.1">
    <property type="nucleotide sequence ID" value="NZ_JAEPRJ010000001.1"/>
</dbReference>
<organism evidence="11 12">
    <name type="scientific">Catonella massiliensis</name>
    <dbReference type="NCBI Taxonomy" id="2799636"/>
    <lineage>
        <taxon>Bacteria</taxon>
        <taxon>Bacillati</taxon>
        <taxon>Bacillota</taxon>
        <taxon>Clostridia</taxon>
        <taxon>Lachnospirales</taxon>
        <taxon>Lachnospiraceae</taxon>
        <taxon>Catonella</taxon>
    </lineage>
</organism>
<evidence type="ECO:0000256" key="4">
    <source>
        <dbReference type="ARBA" id="ARBA00022679"/>
    </source>
</evidence>
<dbReference type="Pfam" id="PF22025">
    <property type="entry name" value="ThiI_fer"/>
    <property type="match status" value="1"/>
</dbReference>
<dbReference type="Gene3D" id="3.40.50.620">
    <property type="entry name" value="HUPs"/>
    <property type="match status" value="1"/>
</dbReference>
<dbReference type="EMBL" id="JAEPRJ010000001">
    <property type="protein sequence ID" value="MBK5897387.1"/>
    <property type="molecule type" value="Genomic_DNA"/>
</dbReference>